<feature type="compositionally biased region" description="Acidic residues" evidence="1">
    <location>
        <begin position="9"/>
        <end position="72"/>
    </location>
</feature>
<feature type="compositionally biased region" description="Basic and acidic residues" evidence="1">
    <location>
        <begin position="105"/>
        <end position="118"/>
    </location>
</feature>
<evidence type="ECO:0000259" key="2">
    <source>
        <dbReference type="Pfam" id="PF01575"/>
    </source>
</evidence>
<dbReference type="GO" id="GO:0044594">
    <property type="term" value="F:17-beta-hydroxysteroid dehydrogenase (NAD+) activity"/>
    <property type="evidence" value="ECO:0007669"/>
    <property type="project" value="TreeGrafter"/>
</dbReference>
<dbReference type="PANTHER" id="PTHR13078">
    <property type="entry name" value="PEROXISOMAL MULTIFUNCTIONAL ENZYME TYPE 2-RELATED"/>
    <property type="match status" value="1"/>
</dbReference>
<evidence type="ECO:0000313" key="4">
    <source>
        <dbReference type="Proteomes" id="UP000265515"/>
    </source>
</evidence>
<dbReference type="Pfam" id="PF01575">
    <property type="entry name" value="MaoC_dehydratas"/>
    <property type="match status" value="1"/>
</dbReference>
<dbReference type="GO" id="GO:0003857">
    <property type="term" value="F:(3S)-3-hydroxyacyl-CoA dehydrogenase (NAD+) activity"/>
    <property type="evidence" value="ECO:0007669"/>
    <property type="project" value="TreeGrafter"/>
</dbReference>
<evidence type="ECO:0000313" key="3">
    <source>
        <dbReference type="EMBL" id="GBG76281.1"/>
    </source>
</evidence>
<feature type="compositionally biased region" description="Basic residues" evidence="1">
    <location>
        <begin position="150"/>
        <end position="160"/>
    </location>
</feature>
<feature type="domain" description="MaoC-like" evidence="2">
    <location>
        <begin position="245"/>
        <end position="334"/>
    </location>
</feature>
<feature type="compositionally biased region" description="Low complexity" evidence="1">
    <location>
        <begin position="193"/>
        <end position="204"/>
    </location>
</feature>
<name>A0A388L1W2_CHABU</name>
<keyword evidence="4" id="KW-1185">Reference proteome</keyword>
<reference evidence="3 4" key="1">
    <citation type="journal article" date="2018" name="Cell">
        <title>The Chara Genome: Secondary Complexity and Implications for Plant Terrestrialization.</title>
        <authorList>
            <person name="Nishiyama T."/>
            <person name="Sakayama H."/>
            <person name="Vries J.D."/>
            <person name="Buschmann H."/>
            <person name="Saint-Marcoux D."/>
            <person name="Ullrich K.K."/>
            <person name="Haas F.B."/>
            <person name="Vanderstraeten L."/>
            <person name="Becker D."/>
            <person name="Lang D."/>
            <person name="Vosolsobe S."/>
            <person name="Rombauts S."/>
            <person name="Wilhelmsson P.K.I."/>
            <person name="Janitza P."/>
            <person name="Kern R."/>
            <person name="Heyl A."/>
            <person name="Rumpler F."/>
            <person name="Villalobos L.I.A.C."/>
            <person name="Clay J.M."/>
            <person name="Skokan R."/>
            <person name="Toyoda A."/>
            <person name="Suzuki Y."/>
            <person name="Kagoshima H."/>
            <person name="Schijlen E."/>
            <person name="Tajeshwar N."/>
            <person name="Catarino B."/>
            <person name="Hetherington A.J."/>
            <person name="Saltykova A."/>
            <person name="Bonnot C."/>
            <person name="Breuninger H."/>
            <person name="Symeonidi A."/>
            <person name="Radhakrishnan G.V."/>
            <person name="Van Nieuwerburgh F."/>
            <person name="Deforce D."/>
            <person name="Chang C."/>
            <person name="Karol K.G."/>
            <person name="Hedrich R."/>
            <person name="Ulvskov P."/>
            <person name="Glockner G."/>
            <person name="Delwiche C.F."/>
            <person name="Petrasek J."/>
            <person name="Van de Peer Y."/>
            <person name="Friml J."/>
            <person name="Beilby M."/>
            <person name="Dolan L."/>
            <person name="Kohara Y."/>
            <person name="Sugano S."/>
            <person name="Fujiyama A."/>
            <person name="Delaux P.-M."/>
            <person name="Quint M."/>
            <person name="TheiBen G."/>
            <person name="Hagemann M."/>
            <person name="Harholt J."/>
            <person name="Dunand C."/>
            <person name="Zachgo S."/>
            <person name="Langdale J."/>
            <person name="Maumus F."/>
            <person name="Straeten D.V.D."/>
            <person name="Gould S.B."/>
            <person name="Rensing S.A."/>
        </authorList>
    </citation>
    <scope>NUCLEOTIDE SEQUENCE [LARGE SCALE GENOMIC DNA]</scope>
    <source>
        <strain evidence="3 4">S276</strain>
    </source>
</reference>
<dbReference type="OrthoDB" id="60204at2759"/>
<feature type="compositionally biased region" description="Basic and acidic residues" evidence="1">
    <location>
        <begin position="79"/>
        <end position="91"/>
    </location>
</feature>
<dbReference type="SUPFAM" id="SSF54637">
    <property type="entry name" value="Thioesterase/thiol ester dehydrase-isomerase"/>
    <property type="match status" value="1"/>
</dbReference>
<dbReference type="Gene3D" id="3.10.129.10">
    <property type="entry name" value="Hotdog Thioesterase"/>
    <property type="match status" value="1"/>
</dbReference>
<feature type="region of interest" description="Disordered" evidence="1">
    <location>
        <begin position="1"/>
        <end position="235"/>
    </location>
</feature>
<organism evidence="3 4">
    <name type="scientific">Chara braunii</name>
    <name type="common">Braun's stonewort</name>
    <dbReference type="NCBI Taxonomy" id="69332"/>
    <lineage>
        <taxon>Eukaryota</taxon>
        <taxon>Viridiplantae</taxon>
        <taxon>Streptophyta</taxon>
        <taxon>Charophyceae</taxon>
        <taxon>Charales</taxon>
        <taxon>Characeae</taxon>
        <taxon>Chara</taxon>
    </lineage>
</organism>
<dbReference type="GO" id="GO:0004300">
    <property type="term" value="F:enoyl-CoA hydratase activity"/>
    <property type="evidence" value="ECO:0007669"/>
    <property type="project" value="TreeGrafter"/>
</dbReference>
<dbReference type="Proteomes" id="UP000265515">
    <property type="component" value="Unassembled WGS sequence"/>
</dbReference>
<dbReference type="GO" id="GO:0006635">
    <property type="term" value="P:fatty acid beta-oxidation"/>
    <property type="evidence" value="ECO:0007669"/>
    <property type="project" value="TreeGrafter"/>
</dbReference>
<accession>A0A388L1W2</accession>
<dbReference type="InterPro" id="IPR029069">
    <property type="entry name" value="HotDog_dom_sf"/>
</dbReference>
<dbReference type="InterPro" id="IPR002539">
    <property type="entry name" value="MaoC-like_dom"/>
</dbReference>
<dbReference type="PANTHER" id="PTHR13078:SF56">
    <property type="entry name" value="PEROXISOMAL MULTIFUNCTIONAL ENZYME TYPE 2"/>
    <property type="match status" value="1"/>
</dbReference>
<dbReference type="Gramene" id="GBG76281">
    <property type="protein sequence ID" value="GBG76281"/>
    <property type="gene ID" value="CBR_g22029"/>
</dbReference>
<sequence length="384" mass="42724">MDWALGVVEEVEEEEQQQPEQGEEMEQQEEGDDVVQREEGEDMGEDMEQQEECEDVVQPHEEEEMEQQEEGEGMVQQELQHDVVEKAHVDKPQSTATAVYTRRLRPADSPESADKIPKFPEINKTVQHDNLWVSRVGRKRKEPSQDAPAKPKRAPGKTRRAASLPATLEGAGVGLAEEDRALNSGPTTGVTASSSSSELGPSHSMAMPRKREKTRSETNRPAPSPTTTPSANFDRQRPALLMWEETTLLAQALLFRLCGDVNPIHSNMEIAAKAGFNRPILHGLCTFGYAARAIIRCCCPGHPERLRKLHGRFLLHVFPGETLRTEIWRGNRTRHSGGNLGGEEGGADHNRDVEQVTFRCSVKEQNYGAVLMGTAELISLQARL</sequence>
<comment type="caution">
    <text evidence="3">The sequence shown here is derived from an EMBL/GenBank/DDBJ whole genome shotgun (WGS) entry which is preliminary data.</text>
</comment>
<evidence type="ECO:0000256" key="1">
    <source>
        <dbReference type="SAM" id="MobiDB-lite"/>
    </source>
</evidence>
<protein>
    <recommendedName>
        <fullName evidence="2">MaoC-like domain-containing protein</fullName>
    </recommendedName>
</protein>
<dbReference type="EMBL" id="BFEA01000241">
    <property type="protein sequence ID" value="GBG76281.1"/>
    <property type="molecule type" value="Genomic_DNA"/>
</dbReference>
<dbReference type="GO" id="GO:0005777">
    <property type="term" value="C:peroxisome"/>
    <property type="evidence" value="ECO:0007669"/>
    <property type="project" value="TreeGrafter"/>
</dbReference>
<gene>
    <name evidence="3" type="ORF">CBR_g22029</name>
</gene>
<dbReference type="AlphaFoldDB" id="A0A388L1W2"/>
<dbReference type="STRING" id="69332.A0A388L1W2"/>
<proteinExistence type="predicted"/>